<feature type="transmembrane region" description="Helical" evidence="1">
    <location>
        <begin position="18"/>
        <end position="36"/>
    </location>
</feature>
<dbReference type="EMBL" id="VIXA01000003">
    <property type="protein sequence ID" value="TWG13589.1"/>
    <property type="molecule type" value="Genomic_DNA"/>
</dbReference>
<feature type="transmembrane region" description="Helical" evidence="1">
    <location>
        <begin position="48"/>
        <end position="68"/>
    </location>
</feature>
<feature type="transmembrane region" description="Helical" evidence="1">
    <location>
        <begin position="80"/>
        <end position="103"/>
    </location>
</feature>
<organism evidence="2 3">
    <name type="scientific">Micromonospora palomenae</name>
    <dbReference type="NCBI Taxonomy" id="1461247"/>
    <lineage>
        <taxon>Bacteria</taxon>
        <taxon>Bacillati</taxon>
        <taxon>Actinomycetota</taxon>
        <taxon>Actinomycetes</taxon>
        <taxon>Micromonosporales</taxon>
        <taxon>Micromonosporaceae</taxon>
        <taxon>Micromonospora</taxon>
    </lineage>
</organism>
<keyword evidence="1" id="KW-0812">Transmembrane</keyword>
<reference evidence="2 3" key="1">
    <citation type="submission" date="2019-06" db="EMBL/GenBank/DDBJ databases">
        <title>Sequencing the genomes of 1000 actinobacteria strains.</title>
        <authorList>
            <person name="Klenk H.-P."/>
        </authorList>
    </citation>
    <scope>NUCLEOTIDE SEQUENCE [LARGE SCALE GENOMIC DNA]</scope>
    <source>
        <strain evidence="2 3">DSM 102131</strain>
    </source>
</reference>
<accession>A0A561VPP0</accession>
<evidence type="ECO:0000256" key="1">
    <source>
        <dbReference type="SAM" id="Phobius"/>
    </source>
</evidence>
<dbReference type="AlphaFoldDB" id="A0A561VPP0"/>
<proteinExistence type="predicted"/>
<sequence>MRTADTVAAVQSVRSRALIAHATTVVVLVILFLAMYSRIDPTNTGPTASVGLLLPYLPLFVLGLPWSLSFWNDPYAYDGVASHVRLLVVLGPAMLNVVVHGLIRCIAVVARRVHGGTPGHGG</sequence>
<dbReference type="Proteomes" id="UP000319927">
    <property type="component" value="Unassembled WGS sequence"/>
</dbReference>
<keyword evidence="1" id="KW-0472">Membrane</keyword>
<keyword evidence="3" id="KW-1185">Reference proteome</keyword>
<keyword evidence="1" id="KW-1133">Transmembrane helix</keyword>
<gene>
    <name evidence="2" type="ORF">FHX75_13636</name>
</gene>
<comment type="caution">
    <text evidence="2">The sequence shown here is derived from an EMBL/GenBank/DDBJ whole genome shotgun (WGS) entry which is preliminary data.</text>
</comment>
<evidence type="ECO:0000313" key="2">
    <source>
        <dbReference type="EMBL" id="TWG13589.1"/>
    </source>
</evidence>
<evidence type="ECO:0000313" key="3">
    <source>
        <dbReference type="Proteomes" id="UP000319927"/>
    </source>
</evidence>
<name>A0A561VPP0_9ACTN</name>
<protein>
    <submittedName>
        <fullName evidence="2">Uncharacterized protein</fullName>
    </submittedName>
</protein>